<gene>
    <name evidence="1" type="ORF">TD95_002006</name>
</gene>
<evidence type="ECO:0000313" key="2">
    <source>
        <dbReference type="Proteomes" id="UP000033483"/>
    </source>
</evidence>
<protein>
    <submittedName>
        <fullName evidence="1">Uncharacterized protein</fullName>
    </submittedName>
</protein>
<keyword evidence="2" id="KW-1185">Reference proteome</keyword>
<organism evidence="1 2">
    <name type="scientific">Thielaviopsis punctulata</name>
    <dbReference type="NCBI Taxonomy" id="72032"/>
    <lineage>
        <taxon>Eukaryota</taxon>
        <taxon>Fungi</taxon>
        <taxon>Dikarya</taxon>
        <taxon>Ascomycota</taxon>
        <taxon>Pezizomycotina</taxon>
        <taxon>Sordariomycetes</taxon>
        <taxon>Hypocreomycetidae</taxon>
        <taxon>Microascales</taxon>
        <taxon>Ceratocystidaceae</taxon>
        <taxon>Thielaviopsis</taxon>
    </lineage>
</organism>
<evidence type="ECO:0000313" key="1">
    <source>
        <dbReference type="EMBL" id="KKA30124.1"/>
    </source>
</evidence>
<name>A0A0F4ZHQ6_9PEZI</name>
<reference evidence="1 2" key="1">
    <citation type="submission" date="2015-03" db="EMBL/GenBank/DDBJ databases">
        <authorList>
            <person name="Radwan O."/>
            <person name="Al-Naeli F.A."/>
            <person name="Rendon G.A."/>
            <person name="Fields C."/>
        </authorList>
    </citation>
    <scope>NUCLEOTIDE SEQUENCE [LARGE SCALE GENOMIC DNA]</scope>
    <source>
        <strain evidence="1">CR-DP1</strain>
    </source>
</reference>
<accession>A0A0F4ZHQ6</accession>
<dbReference type="PANTHER" id="PTHR40422">
    <property type="entry name" value="TRANSLATION MACHINERY-ASSOCIATED PROTEIN 17"/>
    <property type="match status" value="1"/>
</dbReference>
<dbReference type="GO" id="GO:0030674">
    <property type="term" value="F:protein-macromolecule adaptor activity"/>
    <property type="evidence" value="ECO:0007669"/>
    <property type="project" value="TreeGrafter"/>
</dbReference>
<dbReference type="PANTHER" id="PTHR40422:SF1">
    <property type="entry name" value="TRANSLATION MACHINERY-ASSOCIATED PROTEIN 17"/>
    <property type="match status" value="1"/>
</dbReference>
<dbReference type="Proteomes" id="UP000033483">
    <property type="component" value="Unassembled WGS sequence"/>
</dbReference>
<dbReference type="GO" id="GO:0070682">
    <property type="term" value="P:proteasome regulatory particle assembly"/>
    <property type="evidence" value="ECO:0007669"/>
    <property type="project" value="InterPro"/>
</dbReference>
<proteinExistence type="predicted"/>
<sequence length="200" mass="21680">MSADTTPITPERFAAAIVDLNQSTLYLKVLEIRNSIAHLLSSNAQLEPFARGDPPDDVCADAIRENEEVIARMHERIALIRAEVENRGMTWDEFDRAPSLVEAADQEAPAQNGVAGPPIQNGVNSHCDTEPHAAWSDGTFQVGRISGGQVHMDSADMSNSVASAMGPTNSGPLENAQELERQLQQRLADLDDDNDDGLHL</sequence>
<dbReference type="InterPro" id="IPR038966">
    <property type="entry name" value="TMA17"/>
</dbReference>
<comment type="caution">
    <text evidence="1">The sequence shown here is derived from an EMBL/GenBank/DDBJ whole genome shotgun (WGS) entry which is preliminary data.</text>
</comment>
<dbReference type="EMBL" id="LAEV01000489">
    <property type="protein sequence ID" value="KKA30124.1"/>
    <property type="molecule type" value="Genomic_DNA"/>
</dbReference>
<dbReference type="AlphaFoldDB" id="A0A0F4ZHQ6"/>
<dbReference type="OrthoDB" id="548474at2759"/>